<protein>
    <submittedName>
        <fullName evidence="2">Uncharacterized protein</fullName>
    </submittedName>
</protein>
<evidence type="ECO:0000313" key="2">
    <source>
        <dbReference type="EMBL" id="SVA95582.1"/>
    </source>
</evidence>
<proteinExistence type="predicted"/>
<reference evidence="2" key="1">
    <citation type="submission" date="2018-05" db="EMBL/GenBank/DDBJ databases">
        <authorList>
            <person name="Lanie J.A."/>
            <person name="Ng W.-L."/>
            <person name="Kazmierczak K.M."/>
            <person name="Andrzejewski T.M."/>
            <person name="Davidsen T.M."/>
            <person name="Wayne K.J."/>
            <person name="Tettelin H."/>
            <person name="Glass J.I."/>
            <person name="Rusch D."/>
            <person name="Podicherti R."/>
            <person name="Tsui H.-C.T."/>
            <person name="Winkler M.E."/>
        </authorList>
    </citation>
    <scope>NUCLEOTIDE SEQUENCE</scope>
</reference>
<keyword evidence="1" id="KW-1133">Transmembrane helix</keyword>
<accession>A0A382A366</accession>
<sequence length="80" mass="8990">MDGILHTILATGSIIGAFYVGLWKSRLGIGKDVVSEAIEHTLDRLERDGYIETRTDRDGEKDIIKISEIRAKVLRDAYSK</sequence>
<feature type="transmembrane region" description="Helical" evidence="1">
    <location>
        <begin position="6"/>
        <end position="23"/>
    </location>
</feature>
<keyword evidence="1" id="KW-0472">Membrane</keyword>
<organism evidence="2">
    <name type="scientific">marine metagenome</name>
    <dbReference type="NCBI Taxonomy" id="408172"/>
    <lineage>
        <taxon>unclassified sequences</taxon>
        <taxon>metagenomes</taxon>
        <taxon>ecological metagenomes</taxon>
    </lineage>
</organism>
<name>A0A382A366_9ZZZZ</name>
<dbReference type="EMBL" id="UINC01023601">
    <property type="protein sequence ID" value="SVA95582.1"/>
    <property type="molecule type" value="Genomic_DNA"/>
</dbReference>
<evidence type="ECO:0000256" key="1">
    <source>
        <dbReference type="SAM" id="Phobius"/>
    </source>
</evidence>
<keyword evidence="1" id="KW-0812">Transmembrane</keyword>
<gene>
    <name evidence="2" type="ORF">METZ01_LOCUS148436</name>
</gene>
<dbReference type="AlphaFoldDB" id="A0A382A366"/>